<evidence type="ECO:0000256" key="3">
    <source>
        <dbReference type="ARBA" id="ARBA00023163"/>
    </source>
</evidence>
<dbReference type="SUPFAM" id="SSF55781">
    <property type="entry name" value="GAF domain-like"/>
    <property type="match status" value="1"/>
</dbReference>
<keyword evidence="1" id="KW-0805">Transcription regulation</keyword>
<evidence type="ECO:0000313" key="7">
    <source>
        <dbReference type="Proteomes" id="UP001500653"/>
    </source>
</evidence>
<dbReference type="PANTHER" id="PTHR30136">
    <property type="entry name" value="HELIX-TURN-HELIX TRANSCRIPTIONAL REGULATOR, ICLR FAMILY"/>
    <property type="match status" value="1"/>
</dbReference>
<comment type="caution">
    <text evidence="6">The sequence shown here is derived from an EMBL/GenBank/DDBJ whole genome shotgun (WGS) entry which is preliminary data.</text>
</comment>
<sequence length="231" mass="24171">MTGAGSTVNDKAQTLDRGLRLLQLLAASDEDLPVNAIATQLGLHRQIVYRLLGTLEDHGLALKAETGRYRLGLATVALAGAWLPRLEESLRPLLSELAESCAATAFLMVREADEAVALLVVEPTHTTFHLSFRPGSRHPLDTGAGGVAILAGSSAAENEAVEVHEARERGVAISRDQVTPGALGVAAPVRLHPGAASAASIGVVSMVENADVDTLAKEVAAAARRVRAVWE</sequence>
<dbReference type="PROSITE" id="PS51078">
    <property type="entry name" value="ICLR_ED"/>
    <property type="match status" value="1"/>
</dbReference>
<keyword evidence="7" id="KW-1185">Reference proteome</keyword>
<reference evidence="6 7" key="1">
    <citation type="journal article" date="2019" name="Int. J. Syst. Evol. Microbiol.">
        <title>The Global Catalogue of Microorganisms (GCM) 10K type strain sequencing project: providing services to taxonomists for standard genome sequencing and annotation.</title>
        <authorList>
            <consortium name="The Broad Institute Genomics Platform"/>
            <consortium name="The Broad Institute Genome Sequencing Center for Infectious Disease"/>
            <person name="Wu L."/>
            <person name="Ma J."/>
        </authorList>
    </citation>
    <scope>NUCLEOTIDE SEQUENCE [LARGE SCALE GENOMIC DNA]</scope>
    <source>
        <strain evidence="6 7">JCM 13023</strain>
    </source>
</reference>
<accession>A0ABN1W5M9</accession>
<dbReference type="Pfam" id="PF09339">
    <property type="entry name" value="HTH_IclR"/>
    <property type="match status" value="1"/>
</dbReference>
<dbReference type="Gene3D" id="3.30.450.40">
    <property type="match status" value="2"/>
</dbReference>
<dbReference type="InterPro" id="IPR036388">
    <property type="entry name" value="WH-like_DNA-bd_sf"/>
</dbReference>
<dbReference type="InterPro" id="IPR036390">
    <property type="entry name" value="WH_DNA-bd_sf"/>
</dbReference>
<dbReference type="InterPro" id="IPR050707">
    <property type="entry name" value="HTH_MetabolicPath_Reg"/>
</dbReference>
<evidence type="ECO:0000259" key="4">
    <source>
        <dbReference type="PROSITE" id="PS51077"/>
    </source>
</evidence>
<dbReference type="SUPFAM" id="SSF46785">
    <property type="entry name" value="Winged helix' DNA-binding domain"/>
    <property type="match status" value="1"/>
</dbReference>
<name>A0ABN1W5M9_9PSEU</name>
<dbReference type="InterPro" id="IPR005471">
    <property type="entry name" value="Tscrpt_reg_IclR_N"/>
</dbReference>
<dbReference type="PANTHER" id="PTHR30136:SF24">
    <property type="entry name" value="HTH-TYPE TRANSCRIPTIONAL REPRESSOR ALLR"/>
    <property type="match status" value="1"/>
</dbReference>
<feature type="domain" description="IclR-ED" evidence="5">
    <location>
        <begin position="74"/>
        <end position="231"/>
    </location>
</feature>
<keyword evidence="3" id="KW-0804">Transcription</keyword>
<organism evidence="6 7">
    <name type="scientific">Prauserella halophila</name>
    <dbReference type="NCBI Taxonomy" id="185641"/>
    <lineage>
        <taxon>Bacteria</taxon>
        <taxon>Bacillati</taxon>
        <taxon>Actinomycetota</taxon>
        <taxon>Actinomycetes</taxon>
        <taxon>Pseudonocardiales</taxon>
        <taxon>Pseudonocardiaceae</taxon>
        <taxon>Prauserella</taxon>
    </lineage>
</organism>
<dbReference type="PROSITE" id="PS51077">
    <property type="entry name" value="HTH_ICLR"/>
    <property type="match status" value="1"/>
</dbReference>
<protein>
    <submittedName>
        <fullName evidence="6">Helix-turn-helix domain-containing protein</fullName>
    </submittedName>
</protein>
<gene>
    <name evidence="6" type="ORF">GCM10009676_20260</name>
</gene>
<evidence type="ECO:0000259" key="5">
    <source>
        <dbReference type="PROSITE" id="PS51078"/>
    </source>
</evidence>
<dbReference type="InterPro" id="IPR029016">
    <property type="entry name" value="GAF-like_dom_sf"/>
</dbReference>
<dbReference type="Proteomes" id="UP001500653">
    <property type="component" value="Unassembled WGS sequence"/>
</dbReference>
<dbReference type="EMBL" id="BAAALN010000005">
    <property type="protein sequence ID" value="GAA1236073.1"/>
    <property type="molecule type" value="Genomic_DNA"/>
</dbReference>
<evidence type="ECO:0000256" key="1">
    <source>
        <dbReference type="ARBA" id="ARBA00023015"/>
    </source>
</evidence>
<dbReference type="SMART" id="SM00346">
    <property type="entry name" value="HTH_ICLR"/>
    <property type="match status" value="1"/>
</dbReference>
<evidence type="ECO:0000313" key="6">
    <source>
        <dbReference type="EMBL" id="GAA1236073.1"/>
    </source>
</evidence>
<dbReference type="Gene3D" id="1.10.10.10">
    <property type="entry name" value="Winged helix-like DNA-binding domain superfamily/Winged helix DNA-binding domain"/>
    <property type="match status" value="1"/>
</dbReference>
<keyword evidence="2" id="KW-0238">DNA-binding</keyword>
<dbReference type="RefSeq" id="WP_253863262.1">
    <property type="nucleotide sequence ID" value="NZ_BAAALN010000005.1"/>
</dbReference>
<evidence type="ECO:0000256" key="2">
    <source>
        <dbReference type="ARBA" id="ARBA00023125"/>
    </source>
</evidence>
<dbReference type="InterPro" id="IPR014757">
    <property type="entry name" value="Tscrpt_reg_IclR_C"/>
</dbReference>
<feature type="domain" description="HTH iclR-type" evidence="4">
    <location>
        <begin position="12"/>
        <end position="73"/>
    </location>
</feature>
<proteinExistence type="predicted"/>